<evidence type="ECO:0000256" key="1">
    <source>
        <dbReference type="ARBA" id="ARBA00022593"/>
    </source>
</evidence>
<evidence type="ECO:0000313" key="7">
    <source>
        <dbReference type="Proteomes" id="UP001342314"/>
    </source>
</evidence>
<comment type="caution">
    <text evidence="6">The sequence shown here is derived from an EMBL/GenBank/DDBJ whole genome shotgun (WGS) entry which is preliminary data.</text>
</comment>
<feature type="transmembrane region" description="Helical" evidence="5">
    <location>
        <begin position="52"/>
        <end position="70"/>
    </location>
</feature>
<evidence type="ECO:0000256" key="3">
    <source>
        <dbReference type="ARBA" id="ARBA00023140"/>
    </source>
</evidence>
<gene>
    <name evidence="6" type="ORF">Rhopal_003261-T1</name>
</gene>
<keyword evidence="1" id="KW-0962">Peroxisome biogenesis</keyword>
<protein>
    <submittedName>
        <fullName evidence="6">Uncharacterized protein</fullName>
    </submittedName>
</protein>
<keyword evidence="5" id="KW-1133">Transmembrane helix</keyword>
<dbReference type="PANTHER" id="PTHR12652">
    <property type="entry name" value="PEROXISOMAL BIOGENESIS FACTOR 11"/>
    <property type="match status" value="1"/>
</dbReference>
<dbReference type="Pfam" id="PF05648">
    <property type="entry name" value="PEX11"/>
    <property type="match status" value="1"/>
</dbReference>
<keyword evidence="3" id="KW-0576">Peroxisome</keyword>
<keyword evidence="5" id="KW-0812">Transmembrane</keyword>
<dbReference type="PANTHER" id="PTHR12652:SF25">
    <property type="entry name" value="MICROBODY (PEROXISOME) PROLIFERATION PROTEIN PEROXIN 11C (EUROFUNG)"/>
    <property type="match status" value="1"/>
</dbReference>
<evidence type="ECO:0000256" key="2">
    <source>
        <dbReference type="ARBA" id="ARBA00023136"/>
    </source>
</evidence>
<comment type="subcellular location">
    <subcellularLocation>
        <location evidence="4">Peroxisome membrane</location>
    </subcellularLocation>
</comment>
<dbReference type="EMBL" id="BQKY01000006">
    <property type="protein sequence ID" value="GJN90260.1"/>
    <property type="molecule type" value="Genomic_DNA"/>
</dbReference>
<dbReference type="GO" id="GO:0016559">
    <property type="term" value="P:peroxisome fission"/>
    <property type="evidence" value="ECO:0007669"/>
    <property type="project" value="InterPro"/>
</dbReference>
<keyword evidence="2 5" id="KW-0472">Membrane</keyword>
<sequence>MPSLPTHEYVSLPDTPLSDHPTFDLAAKDVVVVVGDDTQEKRRRGSDGSTRYFFIVIATSIVVVLCVLLAPPSRLSRSMSPFASASLSTPHAYHPTLVGPRPRFNPSGRPTYEACSTEELLAAIKGAKVRPDGASTQVDFGEVTETEVQPIEWSFDFPAAGEGAGKACPLPKVYSPEEACELLGAFGGVHMAGDSLVRHTYSALLMIVTGRVDPVVNAGTTSDCRGDHFFDDGKACRERIAFDTNADYHVCGNAAQLRFIPVWQPLPGDVNGLWEDFPVWRSSRPKHSALYSPVLISGFGAHGMYDAERLETDWWPALDDHLSRQYPTPLYLFQGPHAVAPNLREQFRELQGERACRAYKEKVEAQALAHSPVGEPSLGGYRYVDMYSMSEGAQSYDGMHYSLQVNLEKAHLFLNLLDTLWGEIVRSGGMAPYESCSVVTTHSPTSPSLHHVDALAANMGKPSSLSLSPFDLPSPGLAHFNRLVGSQSGQDKLFMVYSYAAHVVIAALNSQRFGNKARRDLAVRMEKLRATISDARVLYRLFGIFPIIAWAQSLNDPARQPKDRQLLTLQRLQAWSMLLYYPLEHIYYLAGKGVFKLSPKRIGSIAIWSCRFWAAYVVLQIFHIRRSFQLLNLERASVIRSTRERVRSGKADTEAVETEKAQLQALAKREKDLKRDCWVQAGYLPLTAHWSLPHGLLPNNVWVGVCGTVAAVAGLKGVWQATA</sequence>
<dbReference type="GO" id="GO:0005778">
    <property type="term" value="C:peroxisomal membrane"/>
    <property type="evidence" value="ECO:0007669"/>
    <property type="project" value="UniProtKB-SubCell"/>
</dbReference>
<proteinExistence type="predicted"/>
<dbReference type="AlphaFoldDB" id="A0AAV5GCI2"/>
<evidence type="ECO:0000256" key="5">
    <source>
        <dbReference type="SAM" id="Phobius"/>
    </source>
</evidence>
<dbReference type="InterPro" id="IPR008733">
    <property type="entry name" value="PEX11"/>
</dbReference>
<organism evidence="6 7">
    <name type="scientific">Rhodotorula paludigena</name>
    <dbReference type="NCBI Taxonomy" id="86838"/>
    <lineage>
        <taxon>Eukaryota</taxon>
        <taxon>Fungi</taxon>
        <taxon>Dikarya</taxon>
        <taxon>Basidiomycota</taxon>
        <taxon>Pucciniomycotina</taxon>
        <taxon>Microbotryomycetes</taxon>
        <taxon>Sporidiobolales</taxon>
        <taxon>Sporidiobolaceae</taxon>
        <taxon>Rhodotorula</taxon>
    </lineage>
</organism>
<reference evidence="6 7" key="1">
    <citation type="submission" date="2021-12" db="EMBL/GenBank/DDBJ databases">
        <title>High titer production of polyol ester of fatty acids by Rhodotorula paludigena BS15 towards product separation-free biomass refinery.</title>
        <authorList>
            <person name="Mano J."/>
            <person name="Ono H."/>
            <person name="Tanaka T."/>
            <person name="Naito K."/>
            <person name="Sushida H."/>
            <person name="Ike M."/>
            <person name="Tokuyasu K."/>
            <person name="Kitaoka M."/>
        </authorList>
    </citation>
    <scope>NUCLEOTIDE SEQUENCE [LARGE SCALE GENOMIC DNA]</scope>
    <source>
        <strain evidence="6 7">BS15</strain>
    </source>
</reference>
<keyword evidence="7" id="KW-1185">Reference proteome</keyword>
<name>A0AAV5GCI2_9BASI</name>
<accession>A0AAV5GCI2</accession>
<dbReference type="Proteomes" id="UP001342314">
    <property type="component" value="Unassembled WGS sequence"/>
</dbReference>
<evidence type="ECO:0000256" key="4">
    <source>
        <dbReference type="ARBA" id="ARBA00046271"/>
    </source>
</evidence>
<evidence type="ECO:0000313" key="6">
    <source>
        <dbReference type="EMBL" id="GJN90260.1"/>
    </source>
</evidence>